<dbReference type="AlphaFoldDB" id="A0A1T5LNR3"/>
<dbReference type="OrthoDB" id="257964at2"/>
<organism evidence="1 2">
    <name type="scientific">Maledivibacter halophilus</name>
    <dbReference type="NCBI Taxonomy" id="36842"/>
    <lineage>
        <taxon>Bacteria</taxon>
        <taxon>Bacillati</taxon>
        <taxon>Bacillota</taxon>
        <taxon>Clostridia</taxon>
        <taxon>Peptostreptococcales</taxon>
        <taxon>Caminicellaceae</taxon>
        <taxon>Maledivibacter</taxon>
    </lineage>
</organism>
<dbReference type="RefSeq" id="WP_079492861.1">
    <property type="nucleotide sequence ID" value="NZ_FUZT01000007.1"/>
</dbReference>
<evidence type="ECO:0000313" key="1">
    <source>
        <dbReference type="EMBL" id="SKC77564.1"/>
    </source>
</evidence>
<dbReference type="EMBL" id="FUZT01000007">
    <property type="protein sequence ID" value="SKC77564.1"/>
    <property type="molecule type" value="Genomic_DNA"/>
</dbReference>
<proteinExistence type="predicted"/>
<keyword evidence="2" id="KW-1185">Reference proteome</keyword>
<evidence type="ECO:0000313" key="2">
    <source>
        <dbReference type="Proteomes" id="UP000190285"/>
    </source>
</evidence>
<gene>
    <name evidence="1" type="ORF">SAMN02194393_03152</name>
</gene>
<dbReference type="NCBIfam" id="TIGR03238">
    <property type="entry name" value="dnd_assoc_3"/>
    <property type="match status" value="1"/>
</dbReference>
<name>A0A1T5LNR3_9FIRM</name>
<reference evidence="1 2" key="1">
    <citation type="submission" date="2017-02" db="EMBL/GenBank/DDBJ databases">
        <authorList>
            <person name="Peterson S.W."/>
        </authorList>
    </citation>
    <scope>NUCLEOTIDE SEQUENCE [LARGE SCALE GENOMIC DNA]</scope>
    <source>
        <strain evidence="1 2">M1</strain>
    </source>
</reference>
<dbReference type="Proteomes" id="UP000190285">
    <property type="component" value="Unassembled WGS sequence"/>
</dbReference>
<protein>
    <submittedName>
        <fullName evidence="1">DNA phosphorothioation-dependent restriction protein DptF</fullName>
    </submittedName>
</protein>
<accession>A0A1T5LNR3</accession>
<dbReference type="InterPro" id="IPR017647">
    <property type="entry name" value="Dnd_assoc_3"/>
</dbReference>
<dbReference type="STRING" id="36842.SAMN02194393_03152"/>
<sequence>MTDKVERYCLIEELSKLKESSKEAVENLTEFSEFKMYMHVPRKSQEELEKIIFRESKKDGASLILVCGSVGDGKSHIISYLNNKYPSDMAKFKLHNDATESYDPTKTSIDTLNEELDEFSDDKLETSKRKLILAINLGTLSNFIDSQYGYRYSKLKKFVVDKKILETKICCNKYDDENPFQFVNFGDYHLFTLKNGRVYSDYIKSLINKITDPSELNNFFLSYETNCKPCKNRGCCPIKSNYELLSVEKVKEGIVDLLIQCVIKNKIIISTRALLNFLYEIIVSRSFIDASSPNVKNKIANINAKNYIKSLTFNILFNHKELSFIFKSLNSLDPLNIRNSEVDEFIIEFINADDVMEYFDKYLAYPQGYIDKIRNQELSKKEDEELRHELLKLFIRSYNFCGVGNLFSLKDQLYEEYIKRLYDWNRGNKAELKILYDSIKEAILKWNGESEKDSINIFLGKHQMKYKVSERIELIADTKNLPEDDKVELDKFLITMNIRYRGDKLSEGKEIQLDYSLYELLIKVKNGYRPNKKDKNQAIRFVEFINDIEQSGSQYKELLFMEKNREKNRKYRLEYSEEFEQYRFMEM</sequence>